<gene>
    <name evidence="8" type="ORF">C489_05728</name>
</gene>
<evidence type="ECO:0000259" key="7">
    <source>
        <dbReference type="Pfam" id="PF00082"/>
    </source>
</evidence>
<protein>
    <submittedName>
        <fullName evidence="8">Peptidase S8 and S53 subtilisin kexin sedolisin</fullName>
    </submittedName>
</protein>
<dbReference type="InterPro" id="IPR023828">
    <property type="entry name" value="Peptidase_S8_Ser-AS"/>
</dbReference>
<accession>L9Y5A0</accession>
<dbReference type="GO" id="GO:0006508">
    <property type="term" value="P:proteolysis"/>
    <property type="evidence" value="ECO:0007669"/>
    <property type="project" value="UniProtKB-KW"/>
</dbReference>
<reference evidence="8 9" key="1">
    <citation type="journal article" date="2014" name="PLoS Genet.">
        <title>Phylogenetically driven sequencing of extremely halophilic archaea reveals strategies for static and dynamic osmo-response.</title>
        <authorList>
            <person name="Becker E.A."/>
            <person name="Seitzer P.M."/>
            <person name="Tritt A."/>
            <person name="Larsen D."/>
            <person name="Krusor M."/>
            <person name="Yao A.I."/>
            <person name="Wu D."/>
            <person name="Madern D."/>
            <person name="Eisen J.A."/>
            <person name="Darling A.E."/>
            <person name="Facciotti M.T."/>
        </authorList>
    </citation>
    <scope>NUCLEOTIDE SEQUENCE [LARGE SCALE GENOMIC DNA]</scope>
    <source>
        <strain evidence="8 9">JCM 10478</strain>
    </source>
</reference>
<dbReference type="RefSeq" id="WP_006430203.1">
    <property type="nucleotide sequence ID" value="NZ_AOID01000019.1"/>
</dbReference>
<dbReference type="InterPro" id="IPR036852">
    <property type="entry name" value="Peptidase_S8/S53_dom_sf"/>
</dbReference>
<feature type="region of interest" description="Disordered" evidence="6">
    <location>
        <begin position="475"/>
        <end position="508"/>
    </location>
</feature>
<evidence type="ECO:0000256" key="4">
    <source>
        <dbReference type="ARBA" id="ARBA00022825"/>
    </source>
</evidence>
<evidence type="ECO:0000256" key="6">
    <source>
        <dbReference type="SAM" id="MobiDB-lite"/>
    </source>
</evidence>
<feature type="active site" description="Charge relay system" evidence="5">
    <location>
        <position position="216"/>
    </location>
</feature>
<keyword evidence="2 5" id="KW-0645">Protease</keyword>
<organism evidence="8 9">
    <name type="scientific">Natrinema versiforme JCM 10478</name>
    <dbReference type="NCBI Taxonomy" id="1227496"/>
    <lineage>
        <taxon>Archaea</taxon>
        <taxon>Methanobacteriati</taxon>
        <taxon>Methanobacteriota</taxon>
        <taxon>Stenosarchaea group</taxon>
        <taxon>Halobacteria</taxon>
        <taxon>Halobacteriales</taxon>
        <taxon>Natrialbaceae</taxon>
        <taxon>Natrinema</taxon>
    </lineage>
</organism>
<dbReference type="PROSITE" id="PS51892">
    <property type="entry name" value="SUBTILASE"/>
    <property type="match status" value="1"/>
</dbReference>
<dbReference type="STRING" id="1227496.C489_05728"/>
<evidence type="ECO:0000313" key="8">
    <source>
        <dbReference type="EMBL" id="ELY68841.1"/>
    </source>
</evidence>
<dbReference type="PROSITE" id="PS00138">
    <property type="entry name" value="SUBTILASE_SER"/>
    <property type="match status" value="1"/>
</dbReference>
<keyword evidence="3 5" id="KW-0378">Hydrolase</keyword>
<feature type="domain" description="Peptidase S8/S53" evidence="7">
    <location>
        <begin position="208"/>
        <end position="477"/>
    </location>
</feature>
<dbReference type="PRINTS" id="PR00723">
    <property type="entry name" value="SUBTILISIN"/>
</dbReference>
<dbReference type="SUPFAM" id="SSF52743">
    <property type="entry name" value="Subtilisin-like"/>
    <property type="match status" value="1"/>
</dbReference>
<proteinExistence type="inferred from homology"/>
<dbReference type="PANTHER" id="PTHR43806">
    <property type="entry name" value="PEPTIDASE S8"/>
    <property type="match status" value="1"/>
</dbReference>
<keyword evidence="9" id="KW-1185">Reference proteome</keyword>
<evidence type="ECO:0000313" key="9">
    <source>
        <dbReference type="Proteomes" id="UP000011632"/>
    </source>
</evidence>
<dbReference type="PATRIC" id="fig|1227496.3.peg.1155"/>
<sequence>MTDDRPRQTRREHLYSIGAGASTLTLASLAPTTDPGLLGWSAPDGAVSHSDDRFSWIIPVEGEDASARADNLDALEDELGSYDTTSILGDRRHDAAGTLSAVAPVDAIGARTRDRLLGERGIAALEYIDTSGIEINRTVTLAEPLTPESSDAWQDFGALESTILSAVGGGVPQPDGVAFDSDMEQTAMQAAREATAATSADTTLPDTSSVTVAVADTGVTNAAYLDDADGNSRLLADSTNFTADGDPTGRDAVADGNGHGSWCAACLAARTPSDATLEGFLPAASVLGLKALDDEGSGSLDNIAAAIRAAGDAGVDVLNLSLGSPQYSTSIANALEYAVSEGVIPVAANGNDRQATRWVSPPASSEHTIAVGATTVDPPSEALSAYYSNIGPHNGVTDGSGGQTQGAMPDVAAPGCTLEAAGEGAKTGTSMAGPVAAGVIGLYVADSGETDLETVRDELQRTAEPIPKAATEEVGHGMPNAANLLAGTEPDEDQESAETDEAAARGGAYDAMSGSWLFRQVS</sequence>
<evidence type="ECO:0000256" key="2">
    <source>
        <dbReference type="ARBA" id="ARBA00022670"/>
    </source>
</evidence>
<dbReference type="InterPro" id="IPR015500">
    <property type="entry name" value="Peptidase_S8_subtilisin-rel"/>
</dbReference>
<dbReference type="Gene3D" id="3.40.50.200">
    <property type="entry name" value="Peptidase S8/S53 domain"/>
    <property type="match status" value="1"/>
</dbReference>
<dbReference type="Proteomes" id="UP000011632">
    <property type="component" value="Unassembled WGS sequence"/>
</dbReference>
<comment type="similarity">
    <text evidence="1 5">Belongs to the peptidase S8 family.</text>
</comment>
<evidence type="ECO:0000256" key="1">
    <source>
        <dbReference type="ARBA" id="ARBA00011073"/>
    </source>
</evidence>
<feature type="active site" description="Charge relay system" evidence="5">
    <location>
        <position position="430"/>
    </location>
</feature>
<evidence type="ECO:0000256" key="3">
    <source>
        <dbReference type="ARBA" id="ARBA00022801"/>
    </source>
</evidence>
<dbReference type="InterPro" id="IPR050131">
    <property type="entry name" value="Peptidase_S8_subtilisin-like"/>
</dbReference>
<feature type="compositionally biased region" description="Acidic residues" evidence="6">
    <location>
        <begin position="489"/>
        <end position="501"/>
    </location>
</feature>
<dbReference type="InterPro" id="IPR000209">
    <property type="entry name" value="Peptidase_S8/S53_dom"/>
</dbReference>
<keyword evidence="4 5" id="KW-0720">Serine protease</keyword>
<name>L9Y5A0_9EURY</name>
<dbReference type="GO" id="GO:0004252">
    <property type="term" value="F:serine-type endopeptidase activity"/>
    <property type="evidence" value="ECO:0007669"/>
    <property type="project" value="UniProtKB-UniRule"/>
</dbReference>
<comment type="caution">
    <text evidence="8">The sequence shown here is derived from an EMBL/GenBank/DDBJ whole genome shotgun (WGS) entry which is preliminary data.</text>
</comment>
<dbReference type="PANTHER" id="PTHR43806:SF11">
    <property type="entry name" value="CEREVISIN-RELATED"/>
    <property type="match status" value="1"/>
</dbReference>
<feature type="active site" description="Charge relay system" evidence="5">
    <location>
        <position position="259"/>
    </location>
</feature>
<dbReference type="Pfam" id="PF00082">
    <property type="entry name" value="Peptidase_S8"/>
    <property type="match status" value="1"/>
</dbReference>
<dbReference type="EMBL" id="AOID01000019">
    <property type="protein sequence ID" value="ELY68841.1"/>
    <property type="molecule type" value="Genomic_DNA"/>
</dbReference>
<evidence type="ECO:0000256" key="5">
    <source>
        <dbReference type="PROSITE-ProRule" id="PRU01240"/>
    </source>
</evidence>
<dbReference type="AlphaFoldDB" id="L9Y5A0"/>